<comment type="cofactor">
    <cofactor evidence="8">
        <name>a divalent metal cation</name>
        <dbReference type="ChEBI" id="CHEBI:60240"/>
    </cofactor>
    <text evidence="8">Binds 1 divalent metal cation per subunit.</text>
</comment>
<feature type="binding site" evidence="7">
    <location>
        <position position="142"/>
    </location>
    <ligand>
        <name>substrate</name>
    </ligand>
</feature>
<dbReference type="PIRSF" id="PIRSF038994">
    <property type="entry name" value="NagA"/>
    <property type="match status" value="1"/>
</dbReference>
<dbReference type="GO" id="GO:0006046">
    <property type="term" value="P:N-acetylglucosamine catabolic process"/>
    <property type="evidence" value="ECO:0007669"/>
    <property type="project" value="TreeGrafter"/>
</dbReference>
<keyword evidence="4 5" id="KW-0119">Carbohydrate metabolism</keyword>
<keyword evidence="2 8" id="KW-0479">Metal-binding</keyword>
<protein>
    <submittedName>
        <fullName evidence="10">N-acetylglucosamine-6-phosphate deacetylase</fullName>
    </submittedName>
</protein>
<feature type="binding site" evidence="7">
    <location>
        <begin position="225"/>
        <end position="226"/>
    </location>
    <ligand>
        <name>substrate</name>
    </ligand>
</feature>
<name>A0A255YSY6_9PROT</name>
<reference evidence="10 11" key="1">
    <citation type="submission" date="2017-07" db="EMBL/GenBank/DDBJ databases">
        <title>Niveispirillum cyanobacteriorum sp. nov., isolated from cyanobacterial aggregates in a eutrophic lake.</title>
        <authorList>
            <person name="Cai H."/>
        </authorList>
    </citation>
    <scope>NUCLEOTIDE SEQUENCE [LARGE SCALE GENOMIC DNA]</scope>
    <source>
        <strain evidence="11">TH1-14</strain>
    </source>
</reference>
<dbReference type="OrthoDB" id="9776488at2"/>
<evidence type="ECO:0000256" key="6">
    <source>
        <dbReference type="PIRSR" id="PIRSR038994-1"/>
    </source>
</evidence>
<dbReference type="GO" id="GO:0008448">
    <property type="term" value="F:N-acetylglucosamine-6-phosphate deacetylase activity"/>
    <property type="evidence" value="ECO:0007669"/>
    <property type="project" value="InterPro"/>
</dbReference>
<dbReference type="Pfam" id="PF01979">
    <property type="entry name" value="Amidohydro_1"/>
    <property type="match status" value="1"/>
</dbReference>
<feature type="binding site" evidence="7">
    <location>
        <position position="233"/>
    </location>
    <ligand>
        <name>substrate</name>
    </ligand>
</feature>
<accession>A0A255YSY6</accession>
<proteinExistence type="inferred from homology"/>
<evidence type="ECO:0000256" key="8">
    <source>
        <dbReference type="PIRSR" id="PIRSR038994-3"/>
    </source>
</evidence>
<dbReference type="InterPro" id="IPR003764">
    <property type="entry name" value="GlcNAc_6-P_deAcase"/>
</dbReference>
<dbReference type="InterPro" id="IPR032466">
    <property type="entry name" value="Metal_Hydrolase"/>
</dbReference>
<dbReference type="InterPro" id="IPR006680">
    <property type="entry name" value="Amidohydro-rel"/>
</dbReference>
<gene>
    <name evidence="10" type="primary">nagA</name>
    <name evidence="10" type="ORF">CHU95_16110</name>
</gene>
<evidence type="ECO:0000259" key="9">
    <source>
        <dbReference type="Pfam" id="PF01979"/>
    </source>
</evidence>
<evidence type="ECO:0000256" key="2">
    <source>
        <dbReference type="ARBA" id="ARBA00022723"/>
    </source>
</evidence>
<dbReference type="InterPro" id="IPR011059">
    <property type="entry name" value="Metal-dep_hydrolase_composite"/>
</dbReference>
<evidence type="ECO:0000256" key="1">
    <source>
        <dbReference type="ARBA" id="ARBA00010716"/>
    </source>
</evidence>
<evidence type="ECO:0000313" key="11">
    <source>
        <dbReference type="Proteomes" id="UP000216998"/>
    </source>
</evidence>
<evidence type="ECO:0000256" key="7">
    <source>
        <dbReference type="PIRSR" id="PIRSR038994-2"/>
    </source>
</evidence>
<organism evidence="10 11">
    <name type="scientific">Niveispirillum lacus</name>
    <dbReference type="NCBI Taxonomy" id="1981099"/>
    <lineage>
        <taxon>Bacteria</taxon>
        <taxon>Pseudomonadati</taxon>
        <taxon>Pseudomonadota</taxon>
        <taxon>Alphaproteobacteria</taxon>
        <taxon>Rhodospirillales</taxon>
        <taxon>Azospirillaceae</taxon>
        <taxon>Niveispirillum</taxon>
    </lineage>
</organism>
<dbReference type="AlphaFoldDB" id="A0A255YSY6"/>
<dbReference type="Gene3D" id="3.20.20.140">
    <property type="entry name" value="Metal-dependent hydrolases"/>
    <property type="match status" value="1"/>
</dbReference>
<sequence length="390" mass="40756">MTGTLLTGARVFTGTRTINADILIQGERVAAVLPPGSTAPAGVALRRLSPDMLLAPGFIDTQVNGGGGVLFNDTPTREAALAIARAHRRFGTTALLPTFITDRVEGMQAAALAAASASAVIGSGVIGVHLEGPFLTPERRGVHNLDHVRQASESDLDFLEGLPDRFGAHDARVLLSLAPDRVTPAEITRLVAAGVIVAGAHSAASFAQTLAAVDAGLTGFTHLFNAMPPLANREPGIAGAALTARDTVCGIIVDGVHVHPAMLRLALAAKGPGGLMLVTDAMPPTGTDATNFQLYGQTIHRRDGRLVTDDGTLAGADIDMAQAVRNAIHLMGVDVEEALRMASLYPARFLHLDDRLGRIQAGWRADLVLLDQTLTVTGTWVAGQWRDAAE</sequence>
<dbReference type="PANTHER" id="PTHR11113:SF14">
    <property type="entry name" value="N-ACETYLGLUCOSAMINE-6-PHOSPHATE DEACETYLASE"/>
    <property type="match status" value="1"/>
</dbReference>
<feature type="binding site" evidence="7">
    <location>
        <begin position="313"/>
        <end position="315"/>
    </location>
    <ligand>
        <name>substrate</name>
    </ligand>
</feature>
<dbReference type="NCBIfam" id="TIGR00221">
    <property type="entry name" value="nagA"/>
    <property type="match status" value="1"/>
</dbReference>
<evidence type="ECO:0000256" key="4">
    <source>
        <dbReference type="ARBA" id="ARBA00023277"/>
    </source>
</evidence>
<feature type="binding site" evidence="8">
    <location>
        <position position="131"/>
    </location>
    <ligand>
        <name>Zn(2+)</name>
        <dbReference type="ChEBI" id="CHEBI:29105"/>
    </ligand>
</feature>
<evidence type="ECO:0000313" key="10">
    <source>
        <dbReference type="EMBL" id="OYQ32328.1"/>
    </source>
</evidence>
<dbReference type="SUPFAM" id="SSF51556">
    <property type="entry name" value="Metallo-dependent hydrolases"/>
    <property type="match status" value="1"/>
</dbReference>
<evidence type="ECO:0000256" key="3">
    <source>
        <dbReference type="ARBA" id="ARBA00022801"/>
    </source>
</evidence>
<dbReference type="GO" id="GO:0046872">
    <property type="term" value="F:metal ion binding"/>
    <property type="evidence" value="ECO:0007669"/>
    <property type="project" value="UniProtKB-KW"/>
</dbReference>
<comment type="similarity">
    <text evidence="1 5">Belongs to the metallo-dependent hydrolases superfamily. NagA family.</text>
</comment>
<comment type="caution">
    <text evidence="10">The sequence shown here is derived from an EMBL/GenBank/DDBJ whole genome shotgun (WGS) entry which is preliminary data.</text>
</comment>
<keyword evidence="3 5" id="KW-0378">Hydrolase</keyword>
<dbReference type="CDD" id="cd00854">
    <property type="entry name" value="NagA"/>
    <property type="match status" value="1"/>
</dbReference>
<evidence type="ECO:0000256" key="5">
    <source>
        <dbReference type="PIRNR" id="PIRNR038994"/>
    </source>
</evidence>
<feature type="binding site" evidence="8">
    <location>
        <position position="222"/>
    </location>
    <ligand>
        <name>Zn(2+)</name>
        <dbReference type="ChEBI" id="CHEBI:29105"/>
    </ligand>
</feature>
<feature type="active site" description="Proton donor/acceptor" evidence="6">
    <location>
        <position position="280"/>
    </location>
</feature>
<dbReference type="SUPFAM" id="SSF51338">
    <property type="entry name" value="Composite domain of metallo-dependent hydrolases"/>
    <property type="match status" value="1"/>
</dbReference>
<dbReference type="EMBL" id="NOXU01000031">
    <property type="protein sequence ID" value="OYQ32328.1"/>
    <property type="molecule type" value="Genomic_DNA"/>
</dbReference>
<dbReference type="PANTHER" id="PTHR11113">
    <property type="entry name" value="N-ACETYLGLUCOSAMINE-6-PHOSPHATE DEACETYLASE"/>
    <property type="match status" value="1"/>
</dbReference>
<dbReference type="RefSeq" id="WP_094457370.1">
    <property type="nucleotide sequence ID" value="NZ_NOXU01000031.1"/>
</dbReference>
<keyword evidence="11" id="KW-1185">Reference proteome</keyword>
<feature type="binding site" evidence="7">
    <location>
        <position position="257"/>
    </location>
    <ligand>
        <name>substrate</name>
    </ligand>
</feature>
<dbReference type="Gene3D" id="2.30.40.10">
    <property type="entry name" value="Urease, subunit C, domain 1"/>
    <property type="match status" value="1"/>
</dbReference>
<dbReference type="Proteomes" id="UP000216998">
    <property type="component" value="Unassembled WGS sequence"/>
</dbReference>
<feature type="binding site" evidence="8">
    <location>
        <position position="201"/>
    </location>
    <ligand>
        <name>Zn(2+)</name>
        <dbReference type="ChEBI" id="CHEBI:29105"/>
    </ligand>
</feature>
<feature type="domain" description="Amidohydrolase-related" evidence="9">
    <location>
        <begin position="54"/>
        <end position="385"/>
    </location>
</feature>